<reference evidence="3" key="1">
    <citation type="journal article" date="2019" name="Int. J. Syst. Evol. Microbiol.">
        <title>The Global Catalogue of Microorganisms (GCM) 10K type strain sequencing project: providing services to taxonomists for standard genome sequencing and annotation.</title>
        <authorList>
            <consortium name="The Broad Institute Genomics Platform"/>
            <consortium name="The Broad Institute Genome Sequencing Center for Infectious Disease"/>
            <person name="Wu L."/>
            <person name="Ma J."/>
        </authorList>
    </citation>
    <scope>NUCLEOTIDE SEQUENCE [LARGE SCALE GENOMIC DNA]</scope>
    <source>
        <strain evidence="3">CGMCC 1.10130</strain>
    </source>
</reference>
<organism evidence="2 3">
    <name type="scientific">Neiella marina</name>
    <dbReference type="NCBI Taxonomy" id="508461"/>
    <lineage>
        <taxon>Bacteria</taxon>
        <taxon>Pseudomonadati</taxon>
        <taxon>Pseudomonadota</taxon>
        <taxon>Gammaproteobacteria</taxon>
        <taxon>Alteromonadales</taxon>
        <taxon>Echinimonadaceae</taxon>
        <taxon>Neiella</taxon>
    </lineage>
</organism>
<name>A0A8J2U595_9GAMM</name>
<evidence type="ECO:0008006" key="4">
    <source>
        <dbReference type="Google" id="ProtNLM"/>
    </source>
</evidence>
<comment type="caution">
    <text evidence="2">The sequence shown here is derived from an EMBL/GenBank/DDBJ whole genome shotgun (WGS) entry which is preliminary data.</text>
</comment>
<sequence>MKLVAAVIVSLIALVNTPVASAQPIDPQKLVGIWGSSDDGGETFWGFDQYYSDGSTRSWGTVPQTDIRYEIEAFYNVKQKFDVSNCLTVTNSSHPELMPIGSSWCDEIIEVNDDLLTYRNSDGSLVTLYRQHQLAQR</sequence>
<keyword evidence="3" id="KW-1185">Reference proteome</keyword>
<protein>
    <recommendedName>
        <fullName evidence="4">DUF2147 domain-containing protein</fullName>
    </recommendedName>
</protein>
<proteinExistence type="predicted"/>
<dbReference type="EMBL" id="BMDX01000008">
    <property type="protein sequence ID" value="GGA77736.1"/>
    <property type="molecule type" value="Genomic_DNA"/>
</dbReference>
<evidence type="ECO:0000256" key="1">
    <source>
        <dbReference type="SAM" id="SignalP"/>
    </source>
</evidence>
<accession>A0A8J2U595</accession>
<dbReference type="Proteomes" id="UP000619743">
    <property type="component" value="Unassembled WGS sequence"/>
</dbReference>
<feature type="signal peptide" evidence="1">
    <location>
        <begin position="1"/>
        <end position="22"/>
    </location>
</feature>
<gene>
    <name evidence="2" type="ORF">GCM10011369_19580</name>
</gene>
<evidence type="ECO:0000313" key="3">
    <source>
        <dbReference type="Proteomes" id="UP000619743"/>
    </source>
</evidence>
<dbReference type="RefSeq" id="WP_087505553.1">
    <property type="nucleotide sequence ID" value="NZ_BMDX01000008.1"/>
</dbReference>
<dbReference type="AlphaFoldDB" id="A0A8J2U595"/>
<dbReference type="OrthoDB" id="9154575at2"/>
<evidence type="ECO:0000313" key="2">
    <source>
        <dbReference type="EMBL" id="GGA77736.1"/>
    </source>
</evidence>
<keyword evidence="1" id="KW-0732">Signal</keyword>
<feature type="chain" id="PRO_5035329094" description="DUF2147 domain-containing protein" evidence="1">
    <location>
        <begin position="23"/>
        <end position="137"/>
    </location>
</feature>